<dbReference type="AlphaFoldDB" id="A0ABD1KL23"/>
<sequence length="407" mass="44280">MKFPEPLESQKLSFLLEKAASREAMMWKAYVPKKPSTQDTDISPGQRDEAVRWLTDLHSKLKLYPETLCLAISVLDRFLAAIKARPKYLPCIAITCFFLAAKTNEEDERIPSLRELASSSSCGCSPSEILRMERIVLDKLNWDLHAATPLDFLHIFHAMVLSCKSPSLPGLLGSSASQHLALLTQRLLLCLADHSLLQARGSTLALGLLTLELERCCPDWLALTVDLLRKAQIDSSQLICCRERVARSLSTHQASLPPNTVFIYQPLHQSLEPCARGALPRRHPSAPTLPAQAQARAQARAPHPGPTSTTDPTLALLSPPNLRPRPTVRLCVKPSAKRKVEQMEVDEFFDGIKRLYNEEAPAESTAVGGGGGGGGGGGETTKGCSSLLVPQQEGSSPCPPLQPVSVP</sequence>
<dbReference type="InterPro" id="IPR039361">
    <property type="entry name" value="Cyclin"/>
</dbReference>
<dbReference type="FunFam" id="1.10.472.10:FF:000052">
    <property type="entry name" value="cyclin-I isoform X1"/>
    <property type="match status" value="1"/>
</dbReference>
<keyword evidence="10" id="KW-1185">Reference proteome</keyword>
<proteinExistence type="inferred from homology"/>
<dbReference type="GO" id="GO:0051301">
    <property type="term" value="P:cell division"/>
    <property type="evidence" value="ECO:0007669"/>
    <property type="project" value="UniProtKB-KW"/>
</dbReference>
<reference evidence="9 10" key="1">
    <citation type="submission" date="2024-09" db="EMBL/GenBank/DDBJ databases">
        <title>A chromosome-level genome assembly of Gray's grenadier anchovy, Coilia grayii.</title>
        <authorList>
            <person name="Fu Z."/>
        </authorList>
    </citation>
    <scope>NUCLEOTIDE SEQUENCE [LARGE SCALE GENOMIC DNA]</scope>
    <source>
        <strain evidence="9">G4</strain>
        <tissue evidence="9">Muscle</tissue>
    </source>
</reference>
<feature type="domain" description="Cyclin-like" evidence="8">
    <location>
        <begin position="52"/>
        <end position="138"/>
    </location>
</feature>
<name>A0ABD1KL23_9TELE</name>
<dbReference type="PANTHER" id="PTHR10177">
    <property type="entry name" value="CYCLINS"/>
    <property type="match status" value="1"/>
</dbReference>
<evidence type="ECO:0000256" key="2">
    <source>
        <dbReference type="ARBA" id="ARBA00022618"/>
    </source>
</evidence>
<feature type="compositionally biased region" description="Polar residues" evidence="7">
    <location>
        <begin position="382"/>
        <end position="395"/>
    </location>
</feature>
<dbReference type="InterPro" id="IPR006671">
    <property type="entry name" value="Cyclin_N"/>
</dbReference>
<dbReference type="SUPFAM" id="SSF47954">
    <property type="entry name" value="Cyclin-like"/>
    <property type="match status" value="1"/>
</dbReference>
<comment type="similarity">
    <text evidence="1 6">Belongs to the cyclin family.</text>
</comment>
<dbReference type="InterPro" id="IPR048258">
    <property type="entry name" value="Cyclins_cyclin-box"/>
</dbReference>
<dbReference type="EMBL" id="JBHFQA010000004">
    <property type="protein sequence ID" value="KAL2099681.1"/>
    <property type="molecule type" value="Genomic_DNA"/>
</dbReference>
<evidence type="ECO:0000256" key="1">
    <source>
        <dbReference type="ARBA" id="ARBA00008742"/>
    </source>
</evidence>
<dbReference type="InterPro" id="IPR036915">
    <property type="entry name" value="Cyclin-like_sf"/>
</dbReference>
<gene>
    <name evidence="9" type="ORF">ACEWY4_004075</name>
</gene>
<dbReference type="Proteomes" id="UP001591681">
    <property type="component" value="Unassembled WGS sequence"/>
</dbReference>
<feature type="region of interest" description="Disordered" evidence="7">
    <location>
        <begin position="278"/>
        <end position="320"/>
    </location>
</feature>
<evidence type="ECO:0000313" key="10">
    <source>
        <dbReference type="Proteomes" id="UP001591681"/>
    </source>
</evidence>
<accession>A0ABD1KL23</accession>
<dbReference type="InterPro" id="IPR013763">
    <property type="entry name" value="Cyclin-like_dom"/>
</dbReference>
<dbReference type="SMART" id="SM00385">
    <property type="entry name" value="CYCLIN"/>
    <property type="match status" value="1"/>
</dbReference>
<evidence type="ECO:0000259" key="8">
    <source>
        <dbReference type="SMART" id="SM00385"/>
    </source>
</evidence>
<protein>
    <recommendedName>
        <fullName evidence="5">Cyclin-I</fullName>
    </recommendedName>
</protein>
<feature type="compositionally biased region" description="Low complexity" evidence="7">
    <location>
        <begin position="291"/>
        <end position="301"/>
    </location>
</feature>
<evidence type="ECO:0000256" key="5">
    <source>
        <dbReference type="ARBA" id="ARBA00073755"/>
    </source>
</evidence>
<organism evidence="9 10">
    <name type="scientific">Coilia grayii</name>
    <name type="common">Gray's grenadier anchovy</name>
    <dbReference type="NCBI Taxonomy" id="363190"/>
    <lineage>
        <taxon>Eukaryota</taxon>
        <taxon>Metazoa</taxon>
        <taxon>Chordata</taxon>
        <taxon>Craniata</taxon>
        <taxon>Vertebrata</taxon>
        <taxon>Euteleostomi</taxon>
        <taxon>Actinopterygii</taxon>
        <taxon>Neopterygii</taxon>
        <taxon>Teleostei</taxon>
        <taxon>Clupei</taxon>
        <taxon>Clupeiformes</taxon>
        <taxon>Clupeoidei</taxon>
        <taxon>Engraulidae</taxon>
        <taxon>Coilinae</taxon>
        <taxon>Coilia</taxon>
    </lineage>
</organism>
<keyword evidence="4" id="KW-0131">Cell cycle</keyword>
<feature type="compositionally biased region" description="Gly residues" evidence="7">
    <location>
        <begin position="367"/>
        <end position="380"/>
    </location>
</feature>
<evidence type="ECO:0000313" key="9">
    <source>
        <dbReference type="EMBL" id="KAL2099681.1"/>
    </source>
</evidence>
<dbReference type="FunFam" id="1.10.472.10:FF:000006">
    <property type="entry name" value="Cyclin I"/>
    <property type="match status" value="1"/>
</dbReference>
<evidence type="ECO:0000256" key="3">
    <source>
        <dbReference type="ARBA" id="ARBA00023127"/>
    </source>
</evidence>
<evidence type="ECO:0000256" key="7">
    <source>
        <dbReference type="SAM" id="MobiDB-lite"/>
    </source>
</evidence>
<evidence type="ECO:0000256" key="4">
    <source>
        <dbReference type="ARBA" id="ARBA00023306"/>
    </source>
</evidence>
<dbReference type="PROSITE" id="PS00292">
    <property type="entry name" value="CYCLINS"/>
    <property type="match status" value="1"/>
</dbReference>
<feature type="compositionally biased region" description="Pro residues" evidence="7">
    <location>
        <begin position="397"/>
        <end position="407"/>
    </location>
</feature>
<dbReference type="Pfam" id="PF00134">
    <property type="entry name" value="Cyclin_N"/>
    <property type="match status" value="1"/>
</dbReference>
<keyword evidence="2" id="KW-0132">Cell division</keyword>
<feature type="region of interest" description="Disordered" evidence="7">
    <location>
        <begin position="362"/>
        <end position="407"/>
    </location>
</feature>
<keyword evidence="3 6" id="KW-0195">Cyclin</keyword>
<dbReference type="Gene3D" id="1.10.472.10">
    <property type="entry name" value="Cyclin-like"/>
    <property type="match status" value="2"/>
</dbReference>
<comment type="caution">
    <text evidence="9">The sequence shown here is derived from an EMBL/GenBank/DDBJ whole genome shotgun (WGS) entry which is preliminary data.</text>
</comment>
<dbReference type="CDD" id="cd20526">
    <property type="entry name" value="CYCLIN_CCNI-like"/>
    <property type="match status" value="1"/>
</dbReference>
<evidence type="ECO:0000256" key="6">
    <source>
        <dbReference type="RuleBase" id="RU000383"/>
    </source>
</evidence>